<comment type="caution">
    <text evidence="1">The sequence shown here is derived from an EMBL/GenBank/DDBJ whole genome shotgun (WGS) entry which is preliminary data.</text>
</comment>
<proteinExistence type="predicted"/>
<accession>A0A109BCZ5</accession>
<protein>
    <submittedName>
        <fullName evidence="1">Uncharacterized protein</fullName>
    </submittedName>
</protein>
<evidence type="ECO:0000313" key="2">
    <source>
        <dbReference type="Proteomes" id="UP000059074"/>
    </source>
</evidence>
<dbReference type="PATRIC" id="fig|121290.4.peg.387"/>
<dbReference type="EMBL" id="LMTR01000073">
    <property type="protein sequence ID" value="KWT66290.1"/>
    <property type="molecule type" value="Genomic_DNA"/>
</dbReference>
<dbReference type="AlphaFoldDB" id="A0A109BCZ5"/>
<sequence length="40" mass="4300">MSDFRYSSARLAAPAAKVGSATEIPVRQTRTYALLPFQGA</sequence>
<gene>
    <name evidence="1" type="ORF">APY04_2486</name>
</gene>
<dbReference type="STRING" id="121290.APY04_2486"/>
<organism evidence="1 2">
    <name type="scientific">Hyphomicrobium sulfonivorans</name>
    <dbReference type="NCBI Taxonomy" id="121290"/>
    <lineage>
        <taxon>Bacteria</taxon>
        <taxon>Pseudomonadati</taxon>
        <taxon>Pseudomonadota</taxon>
        <taxon>Alphaproteobacteria</taxon>
        <taxon>Hyphomicrobiales</taxon>
        <taxon>Hyphomicrobiaceae</taxon>
        <taxon>Hyphomicrobium</taxon>
    </lineage>
</organism>
<name>A0A109BCZ5_HYPSL</name>
<dbReference type="Proteomes" id="UP000059074">
    <property type="component" value="Unassembled WGS sequence"/>
</dbReference>
<reference evidence="1 2" key="1">
    <citation type="submission" date="2015-10" db="EMBL/GenBank/DDBJ databases">
        <title>Transcriptomic analysis of a linuron degrading triple-species bacterial consortium.</title>
        <authorList>
            <person name="Albers P."/>
        </authorList>
    </citation>
    <scope>NUCLEOTIDE SEQUENCE [LARGE SCALE GENOMIC DNA]</scope>
    <source>
        <strain evidence="1 2">WDL6</strain>
    </source>
</reference>
<keyword evidence="2" id="KW-1185">Reference proteome</keyword>
<evidence type="ECO:0000313" key="1">
    <source>
        <dbReference type="EMBL" id="KWT66290.1"/>
    </source>
</evidence>